<evidence type="ECO:0000256" key="4">
    <source>
        <dbReference type="SAM" id="SignalP"/>
    </source>
</evidence>
<dbReference type="PANTHER" id="PTHR43490:SF99">
    <property type="entry name" value="SHORT-CHAIN DEHYDROGENASE_REDUCTASE"/>
    <property type="match status" value="1"/>
</dbReference>
<dbReference type="Gene3D" id="3.40.50.720">
    <property type="entry name" value="NAD(P)-binding Rossmann-like Domain"/>
    <property type="match status" value="2"/>
</dbReference>
<organism evidence="5 6">
    <name type="scientific">Triparma retinervis</name>
    <dbReference type="NCBI Taxonomy" id="2557542"/>
    <lineage>
        <taxon>Eukaryota</taxon>
        <taxon>Sar</taxon>
        <taxon>Stramenopiles</taxon>
        <taxon>Ochrophyta</taxon>
        <taxon>Bolidophyceae</taxon>
        <taxon>Parmales</taxon>
        <taxon>Triparmaceae</taxon>
        <taxon>Triparma</taxon>
    </lineage>
</organism>
<comment type="similarity">
    <text evidence="1">Belongs to the short-chain dehydrogenases/reductases (SDR) family.</text>
</comment>
<evidence type="ECO:0000256" key="3">
    <source>
        <dbReference type="ARBA" id="ARBA00023002"/>
    </source>
</evidence>
<proteinExistence type="inferred from homology"/>
<protein>
    <submittedName>
        <fullName evidence="5">Uncharacterized protein</fullName>
    </submittedName>
</protein>
<gene>
    <name evidence="5" type="ORF">TrRE_jg1931</name>
</gene>
<keyword evidence="2" id="KW-0521">NADP</keyword>
<comment type="caution">
    <text evidence="5">The sequence shown here is derived from an EMBL/GenBank/DDBJ whole genome shotgun (WGS) entry which is preliminary data.</text>
</comment>
<dbReference type="EMBL" id="BRXZ01000833">
    <property type="protein sequence ID" value="GMH55259.1"/>
    <property type="molecule type" value="Genomic_DNA"/>
</dbReference>
<dbReference type="GO" id="GO:0016491">
    <property type="term" value="F:oxidoreductase activity"/>
    <property type="evidence" value="ECO:0007669"/>
    <property type="project" value="UniProtKB-KW"/>
</dbReference>
<feature type="signal peptide" evidence="4">
    <location>
        <begin position="1"/>
        <end position="18"/>
    </location>
</feature>
<sequence>MNKTLITLLLLTNVLTTALKDTQRVVLVTGGNKGIGKAICKKILETQPDCKPEPRIVNIASASGPNFVSNLPSASDRAWYQNADLTWPDIHSKILETWDAPDYDNTAYGFSKALLNLYTLVLSRSHPSIIVNSCTPGWIATDLTAGMGASNEPSEGAKAPIHCLFGDVGEARGWYFGSDMKRSPMDKYREPGSEPYEP</sequence>
<dbReference type="PANTHER" id="PTHR43490">
    <property type="entry name" value="(+)-NEOMENTHOL DEHYDROGENASE"/>
    <property type="match status" value="1"/>
</dbReference>
<dbReference type="InterPro" id="IPR036291">
    <property type="entry name" value="NAD(P)-bd_dom_sf"/>
</dbReference>
<dbReference type="AlphaFoldDB" id="A0A9W6ZIR5"/>
<dbReference type="OrthoDB" id="1933717at2759"/>
<evidence type="ECO:0000313" key="5">
    <source>
        <dbReference type="EMBL" id="GMH55259.1"/>
    </source>
</evidence>
<dbReference type="PRINTS" id="PR00081">
    <property type="entry name" value="GDHRDH"/>
</dbReference>
<keyword evidence="6" id="KW-1185">Reference proteome</keyword>
<dbReference type="Proteomes" id="UP001165082">
    <property type="component" value="Unassembled WGS sequence"/>
</dbReference>
<dbReference type="SUPFAM" id="SSF51735">
    <property type="entry name" value="NAD(P)-binding Rossmann-fold domains"/>
    <property type="match status" value="1"/>
</dbReference>
<evidence type="ECO:0000256" key="2">
    <source>
        <dbReference type="ARBA" id="ARBA00022857"/>
    </source>
</evidence>
<keyword evidence="4" id="KW-0732">Signal</keyword>
<accession>A0A9W6ZIR5</accession>
<evidence type="ECO:0000256" key="1">
    <source>
        <dbReference type="ARBA" id="ARBA00006484"/>
    </source>
</evidence>
<evidence type="ECO:0000313" key="6">
    <source>
        <dbReference type="Proteomes" id="UP001165082"/>
    </source>
</evidence>
<dbReference type="GO" id="GO:0016020">
    <property type="term" value="C:membrane"/>
    <property type="evidence" value="ECO:0007669"/>
    <property type="project" value="TreeGrafter"/>
</dbReference>
<dbReference type="InterPro" id="IPR002347">
    <property type="entry name" value="SDR_fam"/>
</dbReference>
<reference evidence="5" key="1">
    <citation type="submission" date="2022-07" db="EMBL/GenBank/DDBJ databases">
        <title>Genome analysis of Parmales, a sister group of diatoms, reveals the evolutionary specialization of diatoms from phago-mixotrophs to photoautotrophs.</title>
        <authorList>
            <person name="Ban H."/>
            <person name="Sato S."/>
            <person name="Yoshikawa S."/>
            <person name="Kazumasa Y."/>
            <person name="Nakamura Y."/>
            <person name="Ichinomiya M."/>
            <person name="Saitoh K."/>
            <person name="Sato N."/>
            <person name="Blanc-Mathieu R."/>
            <person name="Endo H."/>
            <person name="Kuwata A."/>
            <person name="Ogata H."/>
        </authorList>
    </citation>
    <scope>NUCLEOTIDE SEQUENCE</scope>
</reference>
<feature type="chain" id="PRO_5040853318" evidence="4">
    <location>
        <begin position="19"/>
        <end position="198"/>
    </location>
</feature>
<keyword evidence="3" id="KW-0560">Oxidoreductase</keyword>
<name>A0A9W6ZIR5_9STRA</name>